<evidence type="ECO:0000256" key="1">
    <source>
        <dbReference type="SAM" id="MobiDB-lite"/>
    </source>
</evidence>
<protein>
    <submittedName>
        <fullName evidence="2">Uncharacterized protein</fullName>
    </submittedName>
</protein>
<sequence length="127" mass="15111">MRSTNGENESAIETEGERPEGRSRTNNGIVTRLWMEASMKPMEDQKEDTTRKRKKKPKLGEKNINDEKKTQNWMPMRETEDDENATFGGLENSYRKNRMFLRETRRREKKTGEREREHNALEVPLRP</sequence>
<gene>
    <name evidence="2" type="ORF">LPLAT_LOCUS14034</name>
</gene>
<accession>A0AAV2P902</accession>
<dbReference type="EMBL" id="OZ034832">
    <property type="protein sequence ID" value="CAL1689033.1"/>
    <property type="molecule type" value="Genomic_DNA"/>
</dbReference>
<feature type="region of interest" description="Disordered" evidence="1">
    <location>
        <begin position="1"/>
        <end position="127"/>
    </location>
</feature>
<dbReference type="Proteomes" id="UP001497644">
    <property type="component" value="Chromosome 9"/>
</dbReference>
<name>A0AAV2P902_9HYME</name>
<reference evidence="2" key="1">
    <citation type="submission" date="2024-04" db="EMBL/GenBank/DDBJ databases">
        <authorList>
            <consortium name="Molecular Ecology Group"/>
        </authorList>
    </citation>
    <scope>NUCLEOTIDE SEQUENCE</scope>
</reference>
<proteinExistence type="predicted"/>
<feature type="compositionally biased region" description="Basic and acidic residues" evidence="1">
    <location>
        <begin position="58"/>
        <end position="70"/>
    </location>
</feature>
<dbReference type="AlphaFoldDB" id="A0AAV2P902"/>
<evidence type="ECO:0000313" key="2">
    <source>
        <dbReference type="EMBL" id="CAL1689033.1"/>
    </source>
</evidence>
<feature type="compositionally biased region" description="Basic and acidic residues" evidence="1">
    <location>
        <begin position="100"/>
        <end position="120"/>
    </location>
</feature>
<organism evidence="2 3">
    <name type="scientific">Lasius platythorax</name>
    <dbReference type="NCBI Taxonomy" id="488582"/>
    <lineage>
        <taxon>Eukaryota</taxon>
        <taxon>Metazoa</taxon>
        <taxon>Ecdysozoa</taxon>
        <taxon>Arthropoda</taxon>
        <taxon>Hexapoda</taxon>
        <taxon>Insecta</taxon>
        <taxon>Pterygota</taxon>
        <taxon>Neoptera</taxon>
        <taxon>Endopterygota</taxon>
        <taxon>Hymenoptera</taxon>
        <taxon>Apocrita</taxon>
        <taxon>Aculeata</taxon>
        <taxon>Formicoidea</taxon>
        <taxon>Formicidae</taxon>
        <taxon>Formicinae</taxon>
        <taxon>Lasius</taxon>
        <taxon>Lasius</taxon>
    </lineage>
</organism>
<evidence type="ECO:0000313" key="3">
    <source>
        <dbReference type="Proteomes" id="UP001497644"/>
    </source>
</evidence>
<feature type="compositionally biased region" description="Basic and acidic residues" evidence="1">
    <location>
        <begin position="41"/>
        <end position="50"/>
    </location>
</feature>
<keyword evidence="3" id="KW-1185">Reference proteome</keyword>